<feature type="compositionally biased region" description="Basic and acidic residues" evidence="1">
    <location>
        <begin position="288"/>
        <end position="305"/>
    </location>
</feature>
<feature type="compositionally biased region" description="Basic residues" evidence="1">
    <location>
        <begin position="370"/>
        <end position="381"/>
    </location>
</feature>
<feature type="compositionally biased region" description="Low complexity" evidence="1">
    <location>
        <begin position="105"/>
        <end position="124"/>
    </location>
</feature>
<dbReference type="GO" id="GO:0005085">
    <property type="term" value="F:guanyl-nucleotide exchange factor activity"/>
    <property type="evidence" value="ECO:0007669"/>
    <property type="project" value="InterPro"/>
</dbReference>
<dbReference type="InterPro" id="IPR041681">
    <property type="entry name" value="PH_9"/>
</dbReference>
<feature type="compositionally biased region" description="Acidic residues" evidence="1">
    <location>
        <begin position="306"/>
        <end position="326"/>
    </location>
</feature>
<feature type="compositionally biased region" description="Low complexity" evidence="1">
    <location>
        <begin position="140"/>
        <end position="151"/>
    </location>
</feature>
<sequence length="1102" mass="122805">MSVDDDEAPQVRSIGNVVSVKSSRSYHNIPLVPPPPPPAPISKQPDDLISSVSPEQRARIITNGNINHQNTLKSLPIPPETAQQDISEKPALLIPNVEKNQHHQPSSSTNTIPSNTPTTTIKSTAPIYQETLKDHTIIDRTSSILSTSRSPSPSPTPTPRWSVSTRKSSVSYSIYSTFGSDSFTSQEALDSTTTASTSASSSSCLSLPNNSKDHLQRLQLKQQDFTDDLSLTVMTSVQQTNHGGIMQISNKDRNQEDNPCITRKQSSDNGHGNIPSIDTKNSTQAAHIKNEDDRQELDNDSRNDIYDSDGDSDSGDDDDDDDDDVFVDATGYSQDDMERERFDSRLSKRLSGGHYGSAGGLLFSLEAAQRRTKPQQQKHRLSNGTSSSIPKVPPLLVDHHTLPETTTTTTMTVTPTETSTENDKPDELAQFHTTSPTATLFDGSQLSSFWNENPSLVLNEFGSGFLSPSASTHSSKSMDDSIHTTDSHEAKDMAETLWNEDESFVTKDHMAEWLGTRKSLNSLVLVHYLDYFDFATLRLDDAFRKLCSKLYFKAEAQQIDRILDVFAKRYWECNLQSIFGSSDVVYAVVYSLLLLNTDLHVAQGNYARMTKQAFVKNTMSTIHDQSSVKITKAWEMNMESYLKDLYSSVKQYQILQPLSERPVDPGPTNLDKRSSLIGGRRVLEMKRNMGAIIRKSIHEPNIVVEEPELMISPVRSPSSPSTSSQQRKRDSISSVGSSASSLRNPPSLLTPHSQPQQSISTMNSSGLFLDSNQSQYMKEGVLVRKHLLENASQKAKHRDWRECFSVVGDGDLKMYTIQGGFQQASYKVASSDMDRRSLLRSSGIGFNSMTDSLASKPAGTTQESLANGNKWGAFSQLIGTISLSHSLANVLPPPGYNRQRSFVFAIQQSHGGVYLFQAGSQAQVNEWAATCNYWAARQSKEPLPGGVSNMEYGWGNCLHDVILNLDEDDLLRQEQPIGVLQNQQNSHQNHQDYGSSLSSTNEIMIYDWRPPVPPMVSSNLNERDQHKALQRHLNTLNSDINEHREIKKKMLVKFPSKHPQHAKVMSNWELKSKYLLHEIIKYQNYCDALEKSIFDQSKNDGE</sequence>
<dbReference type="STRING" id="90262.A0A1X2IFS5"/>
<dbReference type="Pfam" id="PF15410">
    <property type="entry name" value="PH_9"/>
    <property type="match status" value="1"/>
</dbReference>
<dbReference type="Pfam" id="PF01369">
    <property type="entry name" value="Sec7"/>
    <property type="match status" value="1"/>
</dbReference>
<keyword evidence="4" id="KW-1185">Reference proteome</keyword>
<dbReference type="SUPFAM" id="SSF50729">
    <property type="entry name" value="PH domain-like"/>
    <property type="match status" value="1"/>
</dbReference>
<feature type="region of interest" description="Disordered" evidence="1">
    <location>
        <begin position="242"/>
        <end position="341"/>
    </location>
</feature>
<feature type="compositionally biased region" description="Polar residues" evidence="1">
    <location>
        <begin position="62"/>
        <end position="73"/>
    </location>
</feature>
<feature type="region of interest" description="Disordered" evidence="1">
    <location>
        <begin position="712"/>
        <end position="765"/>
    </location>
</feature>
<dbReference type="InterPro" id="IPR011993">
    <property type="entry name" value="PH-like_dom_sf"/>
</dbReference>
<protein>
    <recommendedName>
        <fullName evidence="2">SEC7 domain-containing protein</fullName>
    </recommendedName>
</protein>
<feature type="compositionally biased region" description="Polar residues" evidence="1">
    <location>
        <begin position="750"/>
        <end position="765"/>
    </location>
</feature>
<evidence type="ECO:0000256" key="1">
    <source>
        <dbReference type="SAM" id="MobiDB-lite"/>
    </source>
</evidence>
<dbReference type="InterPro" id="IPR000904">
    <property type="entry name" value="Sec7_dom"/>
</dbReference>
<feature type="domain" description="SEC7" evidence="2">
    <location>
        <begin position="443"/>
        <end position="652"/>
    </location>
</feature>
<comment type="caution">
    <text evidence="3">The sequence shown here is derived from an EMBL/GenBank/DDBJ whole genome shotgun (WGS) entry which is preliminary data.</text>
</comment>
<name>A0A1X2IFS5_9FUNG</name>
<dbReference type="PANTHER" id="PTHR10663:SF373">
    <property type="entry name" value="PH AND SEC7 DOMAIN-CONTAINING PROTEIN C11E3.11C"/>
    <property type="match status" value="1"/>
</dbReference>
<feature type="compositionally biased region" description="Pro residues" evidence="1">
    <location>
        <begin position="31"/>
        <end position="40"/>
    </location>
</feature>
<dbReference type="Proteomes" id="UP000193560">
    <property type="component" value="Unassembled WGS sequence"/>
</dbReference>
<dbReference type="AlphaFoldDB" id="A0A1X2IFS5"/>
<feature type="compositionally biased region" description="Polar residues" evidence="1">
    <location>
        <begin position="263"/>
        <end position="285"/>
    </location>
</feature>
<organism evidence="3 4">
    <name type="scientific">Absidia repens</name>
    <dbReference type="NCBI Taxonomy" id="90262"/>
    <lineage>
        <taxon>Eukaryota</taxon>
        <taxon>Fungi</taxon>
        <taxon>Fungi incertae sedis</taxon>
        <taxon>Mucoromycota</taxon>
        <taxon>Mucoromycotina</taxon>
        <taxon>Mucoromycetes</taxon>
        <taxon>Mucorales</taxon>
        <taxon>Cunninghamellaceae</taxon>
        <taxon>Absidia</taxon>
    </lineage>
</organism>
<gene>
    <name evidence="3" type="ORF">BCR42DRAFT_42503</name>
</gene>
<dbReference type="InterPro" id="IPR023394">
    <property type="entry name" value="Sec7_C_sf"/>
</dbReference>
<evidence type="ECO:0000259" key="2">
    <source>
        <dbReference type="PROSITE" id="PS50190"/>
    </source>
</evidence>
<dbReference type="InterPro" id="IPR035999">
    <property type="entry name" value="Sec7_dom_sf"/>
</dbReference>
<dbReference type="OrthoDB" id="2157641at2759"/>
<reference evidence="3 4" key="1">
    <citation type="submission" date="2016-07" db="EMBL/GenBank/DDBJ databases">
        <title>Pervasive Adenine N6-methylation of Active Genes in Fungi.</title>
        <authorList>
            <consortium name="DOE Joint Genome Institute"/>
            <person name="Mondo S.J."/>
            <person name="Dannebaum R.O."/>
            <person name="Kuo R.C."/>
            <person name="Labutti K."/>
            <person name="Haridas S."/>
            <person name="Kuo A."/>
            <person name="Salamov A."/>
            <person name="Ahrendt S.R."/>
            <person name="Lipzen A."/>
            <person name="Sullivan W."/>
            <person name="Andreopoulos W.B."/>
            <person name="Clum A."/>
            <person name="Lindquist E."/>
            <person name="Daum C."/>
            <person name="Ramamoorthy G.K."/>
            <person name="Gryganskyi A."/>
            <person name="Culley D."/>
            <person name="Magnuson J.K."/>
            <person name="James T.Y."/>
            <person name="O'Malley M.A."/>
            <person name="Stajich J.E."/>
            <person name="Spatafora J.W."/>
            <person name="Visel A."/>
            <person name="Grigoriev I.V."/>
        </authorList>
    </citation>
    <scope>NUCLEOTIDE SEQUENCE [LARGE SCALE GENOMIC DNA]</scope>
    <source>
        <strain evidence="3 4">NRRL 1336</strain>
    </source>
</reference>
<dbReference type="EMBL" id="MCGE01000012">
    <property type="protein sequence ID" value="ORZ15763.1"/>
    <property type="molecule type" value="Genomic_DNA"/>
</dbReference>
<dbReference type="SUPFAM" id="SSF48425">
    <property type="entry name" value="Sec7 domain"/>
    <property type="match status" value="1"/>
</dbReference>
<dbReference type="PROSITE" id="PS50190">
    <property type="entry name" value="SEC7"/>
    <property type="match status" value="1"/>
</dbReference>
<dbReference type="GO" id="GO:0032012">
    <property type="term" value="P:regulation of ARF protein signal transduction"/>
    <property type="evidence" value="ECO:0007669"/>
    <property type="project" value="InterPro"/>
</dbReference>
<feature type="compositionally biased region" description="Low complexity" evidence="1">
    <location>
        <begin position="732"/>
        <end position="741"/>
    </location>
</feature>
<feature type="region of interest" description="Disordered" evidence="1">
    <location>
        <begin position="1"/>
        <end position="166"/>
    </location>
</feature>
<feature type="compositionally biased region" description="Low complexity" evidence="1">
    <location>
        <begin position="712"/>
        <end position="724"/>
    </location>
</feature>
<accession>A0A1X2IFS5</accession>
<dbReference type="SMART" id="SM00222">
    <property type="entry name" value="Sec7"/>
    <property type="match status" value="1"/>
</dbReference>
<dbReference type="PANTHER" id="PTHR10663">
    <property type="entry name" value="GUANYL-NUCLEOTIDE EXCHANGE FACTOR"/>
    <property type="match status" value="1"/>
</dbReference>
<evidence type="ECO:0000313" key="3">
    <source>
        <dbReference type="EMBL" id="ORZ15763.1"/>
    </source>
</evidence>
<feature type="compositionally biased region" description="Low complexity" evidence="1">
    <location>
        <begin position="403"/>
        <end position="419"/>
    </location>
</feature>
<dbReference type="Gene3D" id="1.10.1000.11">
    <property type="entry name" value="Arf Nucleotide-binding Site Opener,domain 2"/>
    <property type="match status" value="1"/>
</dbReference>
<dbReference type="Gene3D" id="2.30.29.30">
    <property type="entry name" value="Pleckstrin-homology domain (PH domain)/Phosphotyrosine-binding domain (PTB)"/>
    <property type="match status" value="1"/>
</dbReference>
<evidence type="ECO:0000313" key="4">
    <source>
        <dbReference type="Proteomes" id="UP000193560"/>
    </source>
</evidence>
<feature type="region of interest" description="Disordered" evidence="1">
    <location>
        <begin position="369"/>
        <end position="427"/>
    </location>
</feature>
<proteinExistence type="predicted"/>